<dbReference type="GO" id="GO:0008270">
    <property type="term" value="F:zinc ion binding"/>
    <property type="evidence" value="ECO:0007669"/>
    <property type="project" value="UniProtKB-KW"/>
</dbReference>
<name>A0AAD7HEY0_9AGAR</name>
<keyword evidence="5" id="KW-1185">Reference proteome</keyword>
<reference evidence="4" key="1">
    <citation type="submission" date="2023-03" db="EMBL/GenBank/DDBJ databases">
        <title>Massive genome expansion in bonnet fungi (Mycena s.s.) driven by repeated elements and novel gene families across ecological guilds.</title>
        <authorList>
            <consortium name="Lawrence Berkeley National Laboratory"/>
            <person name="Harder C.B."/>
            <person name="Miyauchi S."/>
            <person name="Viragh M."/>
            <person name="Kuo A."/>
            <person name="Thoen E."/>
            <person name="Andreopoulos B."/>
            <person name="Lu D."/>
            <person name="Skrede I."/>
            <person name="Drula E."/>
            <person name="Henrissat B."/>
            <person name="Morin E."/>
            <person name="Kohler A."/>
            <person name="Barry K."/>
            <person name="LaButti K."/>
            <person name="Morin E."/>
            <person name="Salamov A."/>
            <person name="Lipzen A."/>
            <person name="Mereny Z."/>
            <person name="Hegedus B."/>
            <person name="Baldrian P."/>
            <person name="Stursova M."/>
            <person name="Weitz H."/>
            <person name="Taylor A."/>
            <person name="Grigoriev I.V."/>
            <person name="Nagy L.G."/>
            <person name="Martin F."/>
            <person name="Kauserud H."/>
        </authorList>
    </citation>
    <scope>NUCLEOTIDE SEQUENCE</scope>
    <source>
        <strain evidence="4">CBHHK182m</strain>
    </source>
</reference>
<keyword evidence="1" id="KW-0479">Metal-binding</keyword>
<organism evidence="4 5">
    <name type="scientific">Mycena metata</name>
    <dbReference type="NCBI Taxonomy" id="1033252"/>
    <lineage>
        <taxon>Eukaryota</taxon>
        <taxon>Fungi</taxon>
        <taxon>Dikarya</taxon>
        <taxon>Basidiomycota</taxon>
        <taxon>Agaricomycotina</taxon>
        <taxon>Agaricomycetes</taxon>
        <taxon>Agaricomycetidae</taxon>
        <taxon>Agaricales</taxon>
        <taxon>Marasmiineae</taxon>
        <taxon>Mycenaceae</taxon>
        <taxon>Mycena</taxon>
    </lineage>
</organism>
<feature type="compositionally biased region" description="Basic and acidic residues" evidence="2">
    <location>
        <begin position="56"/>
        <end position="67"/>
    </location>
</feature>
<evidence type="ECO:0000313" key="5">
    <source>
        <dbReference type="Proteomes" id="UP001215598"/>
    </source>
</evidence>
<dbReference type="AlphaFoldDB" id="A0AAD7HEY0"/>
<evidence type="ECO:0000259" key="3">
    <source>
        <dbReference type="PROSITE" id="PS50157"/>
    </source>
</evidence>
<dbReference type="Proteomes" id="UP001215598">
    <property type="component" value="Unassembled WGS sequence"/>
</dbReference>
<sequence length="917" mass="103471">MSQCEYCKVPFADSSAVIRHQAHHSGCKKKRDEFIKTNLLVRRRRRRSTRPAEAPGEDHAPQAHMDVDTRPLDFDVSMEEFEQPEDEPEVEMPDIDAQEPVPRMVDVPDEEDMWYTRTFPESKKAGKAYGNSKTSFEKIRDEQILTGSEILGPFADEEEWELAKWLIKNVGHNKTESFLKLPIVTDRVKPSFDKKKTFLENIDSLPIGATWKCEQIPLQGDLVDEDGRFRTDVAELWFRDPVECVKELIGNPAFKHCIEYAPSRLYDDPLGVEGSEVINEMSSARWWWKIQERLPDGSTAAPLILSSDKTRLSQFSGDKSAWPVYLTIGNINKDTRRKASSHATILLGYLPVTKMDCYSDAARAVAKYRLFHFCMGRILEALAEAGANGVDMACADGQLRKVHPILAAYIADYPEQCLVACCMENRCPMCKVLPTQRGDHVPFPKRDVDETLSYIHRYDQEHHTAQFKKEFIADLGLRPCAPFWAGLPHTDIFEAFTPDLLHQLHKGVFKDHLVSWCTEVTEGGEKEIDARFKSMPSHPEVRHFKNGLSMVSQWTGGEHKEMEKVFACLVAGNATDAAVIRTADAVIDFIYLASLESHTGRSLAALEAALDTFHENKQIFLDLGVRAKQKHFNIPKLHSMEHYVAMIWLFGSADGYNTEASERLHIDYAKAGYRASNKKDYIAQMTLWLQRQEAVDRFTAYLAWCTESLHIKPRTTIRPGAQTAAVSAAEVLRRGYRIAKAHPPALRGIPATFLEDPAGQNATVFLAALKTYLGNKGSTYKPQSFDCFDLFKRVTITLPVIPEVSAPLKLKNVVRASPPVIPVAGTRAVPEPRLQDFALIRTAEANPVTAATALAGLRVAHVRVLFTMPSYFPAPFNTTGPLAYVEWFTPFSRPDPKSGYYVLRRSTRRHKPYGEII</sequence>
<dbReference type="EMBL" id="JARKIB010000255">
    <property type="protein sequence ID" value="KAJ7719204.1"/>
    <property type="molecule type" value="Genomic_DNA"/>
</dbReference>
<keyword evidence="1" id="KW-0862">Zinc</keyword>
<feature type="region of interest" description="Disordered" evidence="2">
    <location>
        <begin position="41"/>
        <end position="67"/>
    </location>
</feature>
<feature type="non-terminal residue" evidence="4">
    <location>
        <position position="1"/>
    </location>
</feature>
<evidence type="ECO:0000313" key="4">
    <source>
        <dbReference type="EMBL" id="KAJ7719204.1"/>
    </source>
</evidence>
<protein>
    <recommendedName>
        <fullName evidence="3">C2H2-type domain-containing protein</fullName>
    </recommendedName>
</protein>
<dbReference type="PROSITE" id="PS50157">
    <property type="entry name" value="ZINC_FINGER_C2H2_2"/>
    <property type="match status" value="1"/>
</dbReference>
<dbReference type="PROSITE" id="PS00028">
    <property type="entry name" value="ZINC_FINGER_C2H2_1"/>
    <property type="match status" value="1"/>
</dbReference>
<accession>A0AAD7HEY0</accession>
<dbReference type="Pfam" id="PF18759">
    <property type="entry name" value="Plavaka"/>
    <property type="match status" value="1"/>
</dbReference>
<evidence type="ECO:0000256" key="1">
    <source>
        <dbReference type="PROSITE-ProRule" id="PRU00042"/>
    </source>
</evidence>
<feature type="domain" description="C2H2-type" evidence="3">
    <location>
        <begin position="2"/>
        <end position="29"/>
    </location>
</feature>
<comment type="caution">
    <text evidence="4">The sequence shown here is derived from an EMBL/GenBank/DDBJ whole genome shotgun (WGS) entry which is preliminary data.</text>
</comment>
<keyword evidence="1" id="KW-0863">Zinc-finger</keyword>
<dbReference type="InterPro" id="IPR013087">
    <property type="entry name" value="Znf_C2H2_type"/>
</dbReference>
<evidence type="ECO:0000256" key="2">
    <source>
        <dbReference type="SAM" id="MobiDB-lite"/>
    </source>
</evidence>
<gene>
    <name evidence="4" type="ORF">B0H16DRAFT_1253978</name>
</gene>
<proteinExistence type="predicted"/>
<dbReference type="InterPro" id="IPR041078">
    <property type="entry name" value="Plavaka"/>
</dbReference>